<dbReference type="AlphaFoldDB" id="A0A0N0GNJ7"/>
<sequence>MHAIRLLLASSLLALTSASWAATSCQNVVQTLNATLNPRLDNPTALAQTLTTLQQSGHLPDSYITKRNAQAAGWRPGSRLWSVLPGKSIGGDRFGNYEHRLPNGQYQEADLDYRGGKRGAKRLIIGRNGQRYITVDHYQTFIEVPACQ</sequence>
<dbReference type="EC" id="3.1.27.-" evidence="7"/>
<dbReference type="InterPro" id="IPR001887">
    <property type="entry name" value="Barnase"/>
</dbReference>
<dbReference type="GO" id="GO:0016787">
    <property type="term" value="F:hydrolase activity"/>
    <property type="evidence" value="ECO:0007669"/>
    <property type="project" value="UniProtKB-KW"/>
</dbReference>
<keyword evidence="5 7" id="KW-0540">Nuclease</keyword>
<comment type="subcellular location">
    <subcellularLocation>
        <location evidence="1 7">Secreted</location>
    </subcellularLocation>
</comment>
<gene>
    <name evidence="9" type="ORF">WG78_10555</name>
</gene>
<feature type="chain" id="PRO_5008815376" description="Ribonuclease" evidence="7">
    <location>
        <begin position="22"/>
        <end position="148"/>
    </location>
</feature>
<dbReference type="SUPFAM" id="SSF53933">
    <property type="entry name" value="Microbial ribonucleases"/>
    <property type="match status" value="1"/>
</dbReference>
<dbReference type="GO" id="GO:0005576">
    <property type="term" value="C:extracellular region"/>
    <property type="evidence" value="ECO:0007669"/>
    <property type="project" value="UniProtKB-SubCell"/>
</dbReference>
<dbReference type="EMBL" id="LAQT01000008">
    <property type="protein sequence ID" value="KPC52924.1"/>
    <property type="molecule type" value="Genomic_DNA"/>
</dbReference>
<proteinExistence type="inferred from homology"/>
<dbReference type="Pfam" id="PF00545">
    <property type="entry name" value="Ribonuclease"/>
    <property type="match status" value="1"/>
</dbReference>
<feature type="signal peptide" evidence="7">
    <location>
        <begin position="1"/>
        <end position="21"/>
    </location>
</feature>
<evidence type="ECO:0000256" key="1">
    <source>
        <dbReference type="ARBA" id="ARBA00004613"/>
    </source>
</evidence>
<dbReference type="Gene3D" id="3.10.450.30">
    <property type="entry name" value="Microbial ribonucleases"/>
    <property type="match status" value="1"/>
</dbReference>
<name>A0A0N0GNJ7_9NEIS</name>
<evidence type="ECO:0000256" key="4">
    <source>
        <dbReference type="ARBA" id="ARBA00022525"/>
    </source>
</evidence>
<keyword evidence="7" id="KW-0255">Endonuclease</keyword>
<protein>
    <recommendedName>
        <fullName evidence="3 7">Ribonuclease</fullName>
        <ecNumber evidence="7">3.1.27.-</ecNumber>
    </recommendedName>
</protein>
<dbReference type="GO" id="GO:0004521">
    <property type="term" value="F:RNA endonuclease activity"/>
    <property type="evidence" value="ECO:0007669"/>
    <property type="project" value="UniProtKB-UniRule"/>
</dbReference>
<dbReference type="InterPro" id="IPR016191">
    <property type="entry name" value="Ribonuclease/ribotoxin"/>
</dbReference>
<feature type="active site" description="Proton donor" evidence="8">
    <location>
        <position position="137"/>
    </location>
</feature>
<dbReference type="PIRSF" id="PIRSF001013">
    <property type="entry name" value="Barnase"/>
    <property type="match status" value="1"/>
</dbReference>
<dbReference type="PATRIC" id="fig|857265.3.peg.2170"/>
<keyword evidence="7" id="KW-0732">Signal</keyword>
<evidence type="ECO:0000256" key="5">
    <source>
        <dbReference type="ARBA" id="ARBA00022722"/>
    </source>
</evidence>
<evidence type="ECO:0000256" key="7">
    <source>
        <dbReference type="PIRNR" id="PIRNR001013"/>
    </source>
</evidence>
<dbReference type="OrthoDB" id="5326845at2"/>
<dbReference type="GO" id="GO:0003723">
    <property type="term" value="F:RNA binding"/>
    <property type="evidence" value="ECO:0007669"/>
    <property type="project" value="UniProtKB-UniRule"/>
</dbReference>
<evidence type="ECO:0000313" key="10">
    <source>
        <dbReference type="Proteomes" id="UP000037939"/>
    </source>
</evidence>
<feature type="active site" description="Proton acceptor" evidence="8">
    <location>
        <position position="108"/>
    </location>
</feature>
<evidence type="ECO:0000313" key="9">
    <source>
        <dbReference type="EMBL" id="KPC52924.1"/>
    </source>
</evidence>
<dbReference type="STRING" id="857265.WG78_10555"/>
<dbReference type="Proteomes" id="UP000037939">
    <property type="component" value="Unassembled WGS sequence"/>
</dbReference>
<dbReference type="InterPro" id="IPR000026">
    <property type="entry name" value="N1-like"/>
</dbReference>
<keyword evidence="6 7" id="KW-0378">Hydrolase</keyword>
<comment type="similarity">
    <text evidence="2 7">Belongs to the ribonuclease N1/T1 family.</text>
</comment>
<evidence type="ECO:0000256" key="2">
    <source>
        <dbReference type="ARBA" id="ARBA00009006"/>
    </source>
</evidence>
<dbReference type="RefSeq" id="WP_053937767.1">
    <property type="nucleotide sequence ID" value="NZ_LAQT01000008.1"/>
</dbReference>
<keyword evidence="10" id="KW-1185">Reference proteome</keyword>
<evidence type="ECO:0000256" key="3">
    <source>
        <dbReference type="ARBA" id="ARBA00022214"/>
    </source>
</evidence>
<dbReference type="PROSITE" id="PS51257">
    <property type="entry name" value="PROKAR_LIPOPROTEIN"/>
    <property type="match status" value="1"/>
</dbReference>
<reference evidence="9 10" key="1">
    <citation type="submission" date="2015-07" db="EMBL/GenBank/DDBJ databases">
        <title>Draft genome sequence of the Amantichitinum ursilacus IGB-41, a new chitin-degrading bacterium.</title>
        <authorList>
            <person name="Kirstahler P."/>
            <person name="Guenther M."/>
            <person name="Grumaz C."/>
            <person name="Rupp S."/>
            <person name="Zibek S."/>
            <person name="Sohn K."/>
        </authorList>
    </citation>
    <scope>NUCLEOTIDE SEQUENCE [LARGE SCALE GENOMIC DNA]</scope>
    <source>
        <strain evidence="9 10">IGB-41</strain>
    </source>
</reference>
<evidence type="ECO:0000256" key="6">
    <source>
        <dbReference type="ARBA" id="ARBA00022801"/>
    </source>
</evidence>
<evidence type="ECO:0000256" key="8">
    <source>
        <dbReference type="PIRSR" id="PIRSR001013-1"/>
    </source>
</evidence>
<accession>A0A0N0GNJ7</accession>
<organism evidence="9 10">
    <name type="scientific">Amantichitinum ursilacus</name>
    <dbReference type="NCBI Taxonomy" id="857265"/>
    <lineage>
        <taxon>Bacteria</taxon>
        <taxon>Pseudomonadati</taxon>
        <taxon>Pseudomonadota</taxon>
        <taxon>Betaproteobacteria</taxon>
        <taxon>Neisseriales</taxon>
        <taxon>Chitinibacteraceae</taxon>
        <taxon>Amantichitinum</taxon>
    </lineage>
</organism>
<keyword evidence="4 7" id="KW-0964">Secreted</keyword>
<comment type="caution">
    <text evidence="9">The sequence shown here is derived from an EMBL/GenBank/DDBJ whole genome shotgun (WGS) entry which is preliminary data.</text>
</comment>